<keyword evidence="3" id="KW-1185">Reference proteome</keyword>
<evidence type="ECO:0000313" key="3">
    <source>
        <dbReference type="Proteomes" id="UP001500603"/>
    </source>
</evidence>
<name>A0ABP9K5X7_9NOCA</name>
<protein>
    <submittedName>
        <fullName evidence="2">Alpha/beta hydrolase</fullName>
    </submittedName>
</protein>
<dbReference type="Proteomes" id="UP001500603">
    <property type="component" value="Unassembled WGS sequence"/>
</dbReference>
<dbReference type="RefSeq" id="WP_345494939.1">
    <property type="nucleotide sequence ID" value="NZ_BAABJM010000002.1"/>
</dbReference>
<evidence type="ECO:0000259" key="1">
    <source>
        <dbReference type="Pfam" id="PF00561"/>
    </source>
</evidence>
<dbReference type="GO" id="GO:0016787">
    <property type="term" value="F:hydrolase activity"/>
    <property type="evidence" value="ECO:0007669"/>
    <property type="project" value="UniProtKB-KW"/>
</dbReference>
<proteinExistence type="predicted"/>
<dbReference type="Gene3D" id="3.40.50.1820">
    <property type="entry name" value="alpha/beta hydrolase"/>
    <property type="match status" value="1"/>
</dbReference>
<evidence type="ECO:0000313" key="2">
    <source>
        <dbReference type="EMBL" id="GAA5050077.1"/>
    </source>
</evidence>
<dbReference type="InterPro" id="IPR050471">
    <property type="entry name" value="AB_hydrolase"/>
</dbReference>
<organism evidence="2 3">
    <name type="scientific">Nocardia callitridis</name>
    <dbReference type="NCBI Taxonomy" id="648753"/>
    <lineage>
        <taxon>Bacteria</taxon>
        <taxon>Bacillati</taxon>
        <taxon>Actinomycetota</taxon>
        <taxon>Actinomycetes</taxon>
        <taxon>Mycobacteriales</taxon>
        <taxon>Nocardiaceae</taxon>
        <taxon>Nocardia</taxon>
    </lineage>
</organism>
<dbReference type="PANTHER" id="PTHR43433:SF5">
    <property type="entry name" value="AB HYDROLASE-1 DOMAIN-CONTAINING PROTEIN"/>
    <property type="match status" value="1"/>
</dbReference>
<keyword evidence="2" id="KW-0378">Hydrolase</keyword>
<dbReference type="InterPro" id="IPR000073">
    <property type="entry name" value="AB_hydrolase_1"/>
</dbReference>
<dbReference type="EMBL" id="BAABJM010000002">
    <property type="protein sequence ID" value="GAA5050077.1"/>
    <property type="molecule type" value="Genomic_DNA"/>
</dbReference>
<dbReference type="Pfam" id="PF00561">
    <property type="entry name" value="Abhydrolase_1"/>
    <property type="match status" value="1"/>
</dbReference>
<sequence length="275" mass="29340">MHAATFATPGATLYYETRGSGPILLLLAGSGGDAAIFDTIIDSLAAHFTTVALDPRGYSRSTLAVDEPLDQAIDVISEDLHRLLEFLTPAGEDAYVFGGSGGAVIALDLLARHPERLRKVVAHEPPCFQVLPDARTHRAFVDEVRRLFHTEGLAAAGAHFLAGIGGSMKPLPDPAELPPRRAEMIQRIQANTPAMMEHELGIVTSYRPDETALAAVADRLVLGAGRDDPDRLPCRPAATLADRLGIDVVRFPGGHSGFTDAPEEFTTLLLALLLA</sequence>
<dbReference type="InterPro" id="IPR029058">
    <property type="entry name" value="AB_hydrolase_fold"/>
</dbReference>
<comment type="caution">
    <text evidence="2">The sequence shown here is derived from an EMBL/GenBank/DDBJ whole genome shotgun (WGS) entry which is preliminary data.</text>
</comment>
<reference evidence="3" key="1">
    <citation type="journal article" date="2019" name="Int. J. Syst. Evol. Microbiol.">
        <title>The Global Catalogue of Microorganisms (GCM) 10K type strain sequencing project: providing services to taxonomists for standard genome sequencing and annotation.</title>
        <authorList>
            <consortium name="The Broad Institute Genomics Platform"/>
            <consortium name="The Broad Institute Genome Sequencing Center for Infectious Disease"/>
            <person name="Wu L."/>
            <person name="Ma J."/>
        </authorList>
    </citation>
    <scope>NUCLEOTIDE SEQUENCE [LARGE SCALE GENOMIC DNA]</scope>
    <source>
        <strain evidence="3">JCM 18298</strain>
    </source>
</reference>
<accession>A0ABP9K5X7</accession>
<dbReference type="SUPFAM" id="SSF53474">
    <property type="entry name" value="alpha/beta-Hydrolases"/>
    <property type="match status" value="1"/>
</dbReference>
<dbReference type="PANTHER" id="PTHR43433">
    <property type="entry name" value="HYDROLASE, ALPHA/BETA FOLD FAMILY PROTEIN"/>
    <property type="match status" value="1"/>
</dbReference>
<feature type="domain" description="AB hydrolase-1" evidence="1">
    <location>
        <begin position="22"/>
        <end position="141"/>
    </location>
</feature>
<gene>
    <name evidence="2" type="ORF">GCM10023318_19840</name>
</gene>